<dbReference type="Proteomes" id="UP000800094">
    <property type="component" value="Unassembled WGS sequence"/>
</dbReference>
<evidence type="ECO:0000256" key="2">
    <source>
        <dbReference type="SAM" id="Phobius"/>
    </source>
</evidence>
<evidence type="ECO:0000313" key="3">
    <source>
        <dbReference type="EMBL" id="KAF2249541.1"/>
    </source>
</evidence>
<feature type="transmembrane region" description="Helical" evidence="2">
    <location>
        <begin position="12"/>
        <end position="30"/>
    </location>
</feature>
<reference evidence="3" key="1">
    <citation type="journal article" date="2020" name="Stud. Mycol.">
        <title>101 Dothideomycetes genomes: a test case for predicting lifestyles and emergence of pathogens.</title>
        <authorList>
            <person name="Haridas S."/>
            <person name="Albert R."/>
            <person name="Binder M."/>
            <person name="Bloem J."/>
            <person name="Labutti K."/>
            <person name="Salamov A."/>
            <person name="Andreopoulos B."/>
            <person name="Baker S."/>
            <person name="Barry K."/>
            <person name="Bills G."/>
            <person name="Bluhm B."/>
            <person name="Cannon C."/>
            <person name="Castanera R."/>
            <person name="Culley D."/>
            <person name="Daum C."/>
            <person name="Ezra D."/>
            <person name="Gonzalez J."/>
            <person name="Henrissat B."/>
            <person name="Kuo A."/>
            <person name="Liang C."/>
            <person name="Lipzen A."/>
            <person name="Lutzoni F."/>
            <person name="Magnuson J."/>
            <person name="Mondo S."/>
            <person name="Nolan M."/>
            <person name="Ohm R."/>
            <person name="Pangilinan J."/>
            <person name="Park H.-J."/>
            <person name="Ramirez L."/>
            <person name="Alfaro M."/>
            <person name="Sun H."/>
            <person name="Tritt A."/>
            <person name="Yoshinaga Y."/>
            <person name="Zwiers L.-H."/>
            <person name="Turgeon B."/>
            <person name="Goodwin S."/>
            <person name="Spatafora J."/>
            <person name="Crous P."/>
            <person name="Grigoriev I."/>
        </authorList>
    </citation>
    <scope>NUCLEOTIDE SEQUENCE</scope>
    <source>
        <strain evidence="3">CBS 122368</strain>
    </source>
</reference>
<keyword evidence="2" id="KW-0812">Transmembrane</keyword>
<dbReference type="OrthoDB" id="10561436at2759"/>
<organism evidence="3 4">
    <name type="scientific">Trematosphaeria pertusa</name>
    <dbReference type="NCBI Taxonomy" id="390896"/>
    <lineage>
        <taxon>Eukaryota</taxon>
        <taxon>Fungi</taxon>
        <taxon>Dikarya</taxon>
        <taxon>Ascomycota</taxon>
        <taxon>Pezizomycotina</taxon>
        <taxon>Dothideomycetes</taxon>
        <taxon>Pleosporomycetidae</taxon>
        <taxon>Pleosporales</taxon>
        <taxon>Massarineae</taxon>
        <taxon>Trematosphaeriaceae</taxon>
        <taxon>Trematosphaeria</taxon>
    </lineage>
</organism>
<sequence>MKADDAKQSLLVLGIVMLIPAFMMCLFYWFKIKERLKREKEAKDEESGLNQKPEGQAQDTAVPEMEGTPVCELDPGLIQEVEGKEICEVDGLAKVELDGREVVEADGRTGKLCMSIVG</sequence>
<dbReference type="EMBL" id="ML987195">
    <property type="protein sequence ID" value="KAF2249541.1"/>
    <property type="molecule type" value="Genomic_DNA"/>
</dbReference>
<evidence type="ECO:0000256" key="1">
    <source>
        <dbReference type="SAM" id="MobiDB-lite"/>
    </source>
</evidence>
<evidence type="ECO:0000313" key="4">
    <source>
        <dbReference type="Proteomes" id="UP000800094"/>
    </source>
</evidence>
<dbReference type="GeneID" id="54586701"/>
<dbReference type="RefSeq" id="XP_033684545.1">
    <property type="nucleotide sequence ID" value="XM_033833371.1"/>
</dbReference>
<accession>A0A6A6IGK3</accession>
<gene>
    <name evidence="3" type="ORF">BU26DRAFT_565184</name>
</gene>
<keyword evidence="4" id="KW-1185">Reference proteome</keyword>
<proteinExistence type="predicted"/>
<feature type="region of interest" description="Disordered" evidence="1">
    <location>
        <begin position="41"/>
        <end position="63"/>
    </location>
</feature>
<keyword evidence="2" id="KW-0472">Membrane</keyword>
<dbReference type="AlphaFoldDB" id="A0A6A6IGK3"/>
<name>A0A6A6IGK3_9PLEO</name>
<keyword evidence="2" id="KW-1133">Transmembrane helix</keyword>
<protein>
    <submittedName>
        <fullName evidence="3">Uncharacterized protein</fullName>
    </submittedName>
</protein>